<sequence length="362" mass="39310">MRSYICLAWIGVLTASLTLPTGCRKPEIKVYDVDKGSIDPPRALAQPSAASAAAEPIAWTPSPQWKSLPPTQFRKGNYVFSDKAGTAEITVTAFPGDTGGLLANANRWLRQASLPEISQEELDAITVEVDLDDRATAYVLDLKAKSAAEASNRIYAAVIPYQGQSWFFKMSGPFSTVKSQIPAFSVFLRGLKFGDEATSAGSIAEHNHGEHLGDLTFTAPSGWMESAGNSIRIASYSISKEGYPPADFSITSFPGDTGGLVANVNRWRGQIGLAPWSPEKVAAATRILKNPAGLEFKVFELKPESDAEKTVSEEWIRVAIMEQGGKSFFFKLKGDAVLVDLQRDEFTALLQSVHFSHEGHNH</sequence>
<name>A0A927IH10_9BACT</name>
<evidence type="ECO:0000313" key="1">
    <source>
        <dbReference type="EMBL" id="MBD5779716.1"/>
    </source>
</evidence>
<dbReference type="RefSeq" id="WP_191616847.1">
    <property type="nucleotide sequence ID" value="NZ_JACYFG010000013.1"/>
</dbReference>
<dbReference type="EMBL" id="JACYFG010000013">
    <property type="protein sequence ID" value="MBD5779716.1"/>
    <property type="molecule type" value="Genomic_DNA"/>
</dbReference>
<organism evidence="1 2">
    <name type="scientific">Pelagicoccus enzymogenes</name>
    <dbReference type="NCBI Taxonomy" id="2773457"/>
    <lineage>
        <taxon>Bacteria</taxon>
        <taxon>Pseudomonadati</taxon>
        <taxon>Verrucomicrobiota</taxon>
        <taxon>Opitutia</taxon>
        <taxon>Puniceicoccales</taxon>
        <taxon>Pelagicoccaceae</taxon>
        <taxon>Pelagicoccus</taxon>
    </lineage>
</organism>
<keyword evidence="2" id="KW-1185">Reference proteome</keyword>
<comment type="caution">
    <text evidence="1">The sequence shown here is derived from an EMBL/GenBank/DDBJ whole genome shotgun (WGS) entry which is preliminary data.</text>
</comment>
<dbReference type="Proteomes" id="UP000622317">
    <property type="component" value="Unassembled WGS sequence"/>
</dbReference>
<protein>
    <submittedName>
        <fullName evidence="1">Uncharacterized protein</fullName>
    </submittedName>
</protein>
<accession>A0A927IH10</accession>
<dbReference type="AlphaFoldDB" id="A0A927IH10"/>
<reference evidence="1" key="1">
    <citation type="submission" date="2020-09" db="EMBL/GenBank/DDBJ databases">
        <title>Pelagicoccus enzymogenes sp. nov. with an EPS production, isolated from marine sediment.</title>
        <authorList>
            <person name="Feng X."/>
        </authorList>
    </citation>
    <scope>NUCLEOTIDE SEQUENCE</scope>
    <source>
        <strain evidence="1">NFK12</strain>
    </source>
</reference>
<evidence type="ECO:0000313" key="2">
    <source>
        <dbReference type="Proteomes" id="UP000622317"/>
    </source>
</evidence>
<gene>
    <name evidence="1" type="ORF">IEN85_09445</name>
</gene>
<proteinExistence type="predicted"/>